<reference evidence="1 2" key="1">
    <citation type="journal article" date="2019" name="Commun. Biol.">
        <title>The bagworm genome reveals a unique fibroin gene that provides high tensile strength.</title>
        <authorList>
            <person name="Kono N."/>
            <person name="Nakamura H."/>
            <person name="Ohtoshi R."/>
            <person name="Tomita M."/>
            <person name="Numata K."/>
            <person name="Arakawa K."/>
        </authorList>
    </citation>
    <scope>NUCLEOTIDE SEQUENCE [LARGE SCALE GENOMIC DNA]</scope>
</reference>
<name>A0A4C1WCJ2_EUMVA</name>
<sequence>MSHFGGPELSPAYLTARSAFVNAHSEAASNSLADKALQCMLQFCISICKRYRASHKRCTRRSRLRARDARDLVVPAAAR</sequence>
<dbReference type="EMBL" id="BGZK01000530">
    <property type="protein sequence ID" value="GBP48791.1"/>
    <property type="molecule type" value="Genomic_DNA"/>
</dbReference>
<keyword evidence="2" id="KW-1185">Reference proteome</keyword>
<evidence type="ECO:0000313" key="2">
    <source>
        <dbReference type="Proteomes" id="UP000299102"/>
    </source>
</evidence>
<comment type="caution">
    <text evidence="1">The sequence shown here is derived from an EMBL/GenBank/DDBJ whole genome shotgun (WGS) entry which is preliminary data.</text>
</comment>
<protein>
    <submittedName>
        <fullName evidence="1">Uncharacterized protein</fullName>
    </submittedName>
</protein>
<dbReference type="Proteomes" id="UP000299102">
    <property type="component" value="Unassembled WGS sequence"/>
</dbReference>
<evidence type="ECO:0000313" key="1">
    <source>
        <dbReference type="EMBL" id="GBP48791.1"/>
    </source>
</evidence>
<dbReference type="AlphaFoldDB" id="A0A4C1WCJ2"/>
<accession>A0A4C1WCJ2</accession>
<proteinExistence type="predicted"/>
<organism evidence="1 2">
    <name type="scientific">Eumeta variegata</name>
    <name type="common">Bagworm moth</name>
    <name type="synonym">Eumeta japonica</name>
    <dbReference type="NCBI Taxonomy" id="151549"/>
    <lineage>
        <taxon>Eukaryota</taxon>
        <taxon>Metazoa</taxon>
        <taxon>Ecdysozoa</taxon>
        <taxon>Arthropoda</taxon>
        <taxon>Hexapoda</taxon>
        <taxon>Insecta</taxon>
        <taxon>Pterygota</taxon>
        <taxon>Neoptera</taxon>
        <taxon>Endopterygota</taxon>
        <taxon>Lepidoptera</taxon>
        <taxon>Glossata</taxon>
        <taxon>Ditrysia</taxon>
        <taxon>Tineoidea</taxon>
        <taxon>Psychidae</taxon>
        <taxon>Oiketicinae</taxon>
        <taxon>Eumeta</taxon>
    </lineage>
</organism>
<gene>
    <name evidence="1" type="ORF">EVAR_32815_1</name>
</gene>